<evidence type="ECO:0000256" key="4">
    <source>
        <dbReference type="ARBA" id="ARBA00022803"/>
    </source>
</evidence>
<comment type="similarity">
    <text evidence="2">Belongs to the TTC19 family.</text>
</comment>
<dbReference type="Gene3D" id="1.25.40.10">
    <property type="entry name" value="Tetratricopeptide repeat domain"/>
    <property type="match status" value="2"/>
</dbReference>
<dbReference type="SUPFAM" id="SSF48452">
    <property type="entry name" value="TPR-like"/>
    <property type="match status" value="2"/>
</dbReference>
<evidence type="ECO:0000313" key="9">
    <source>
        <dbReference type="Proteomes" id="UP001295444"/>
    </source>
</evidence>
<evidence type="ECO:0000256" key="3">
    <source>
        <dbReference type="ARBA" id="ARBA00022737"/>
    </source>
</evidence>
<name>A0AAD1QYF7_PELCU</name>
<evidence type="ECO:0000259" key="7">
    <source>
        <dbReference type="Pfam" id="PF12862"/>
    </source>
</evidence>
<dbReference type="EMBL" id="OW240912">
    <property type="protein sequence ID" value="CAH2220134.1"/>
    <property type="molecule type" value="Genomic_DNA"/>
</dbReference>
<dbReference type="InterPro" id="IPR011990">
    <property type="entry name" value="TPR-like_helical_dom_sf"/>
</dbReference>
<proteinExistence type="inferred from homology"/>
<protein>
    <submittedName>
        <fullName evidence="8">Tetratricopeptide repeat 19, mitochondrial</fullName>
    </submittedName>
</protein>
<keyword evidence="4" id="KW-0802">TPR repeat</keyword>
<organism evidence="8 9">
    <name type="scientific">Pelobates cultripes</name>
    <name type="common">Western spadefoot toad</name>
    <dbReference type="NCBI Taxonomy" id="61616"/>
    <lineage>
        <taxon>Eukaryota</taxon>
        <taxon>Metazoa</taxon>
        <taxon>Chordata</taxon>
        <taxon>Craniata</taxon>
        <taxon>Vertebrata</taxon>
        <taxon>Euteleostomi</taxon>
        <taxon>Amphibia</taxon>
        <taxon>Batrachia</taxon>
        <taxon>Anura</taxon>
        <taxon>Pelobatoidea</taxon>
        <taxon>Pelobatidae</taxon>
        <taxon>Pelobates</taxon>
    </lineage>
</organism>
<evidence type="ECO:0000256" key="2">
    <source>
        <dbReference type="ARBA" id="ARBA00008219"/>
    </source>
</evidence>
<dbReference type="InterPro" id="IPR019734">
    <property type="entry name" value="TPR_rpt"/>
</dbReference>
<dbReference type="PANTHER" id="PTHR13143">
    <property type="entry name" value="TETRATRICOPEPTIDE REPEAT PROTEIN 19"/>
    <property type="match status" value="1"/>
</dbReference>
<sequence>MFPCAVRGLVRAARSGIPIETWRLRGVGGTHWAGRSVGASAYPRTTSLISSTKWGSYGGSQGSRKRGFIITAAAFSLFSKLFDHEKEDKITESEEKIIYLLKKAKLGIMKGEFDEAEDILHQALHLGQESDSKRAIIYTYDLMANLAFFRGRLDDAVKLFKITMVYMLDRGVKQNENSFIEISLKLACIYAAQNQYDLAVAGFQFCILNLTEKLNTDEELRDLAEEEKSNTRLLLGLCLDSYGRYLMSKEKFADAQAVYEKALKICKEEQGELHPQTITLMNDLATVLEAQGHHDEAFDQVSQALELAKKTEHTDQHVVQTNLAMILMHKGPKYLEQAEQNFKEALKQAQEKKDPASIEYILDGLSELNRNMKGR</sequence>
<evidence type="ECO:0000256" key="6">
    <source>
        <dbReference type="ARBA" id="ARBA00023128"/>
    </source>
</evidence>
<dbReference type="InterPro" id="IPR040395">
    <property type="entry name" value="TTC19"/>
</dbReference>
<feature type="domain" description="Anaphase-promoting complex subunit 5" evidence="7">
    <location>
        <begin position="80"/>
        <end position="145"/>
    </location>
</feature>
<evidence type="ECO:0000256" key="5">
    <source>
        <dbReference type="ARBA" id="ARBA00022946"/>
    </source>
</evidence>
<accession>A0AAD1QYF7</accession>
<keyword evidence="6" id="KW-0496">Mitochondrion</keyword>
<keyword evidence="3" id="KW-0677">Repeat</keyword>
<dbReference type="AlphaFoldDB" id="A0AAD1QYF7"/>
<keyword evidence="5" id="KW-0809">Transit peptide</keyword>
<evidence type="ECO:0000256" key="1">
    <source>
        <dbReference type="ARBA" id="ARBA00004173"/>
    </source>
</evidence>
<gene>
    <name evidence="8" type="ORF">PECUL_23A021511</name>
</gene>
<dbReference type="GO" id="GO:0005743">
    <property type="term" value="C:mitochondrial inner membrane"/>
    <property type="evidence" value="ECO:0007669"/>
    <property type="project" value="TreeGrafter"/>
</dbReference>
<keyword evidence="9" id="KW-1185">Reference proteome</keyword>
<dbReference type="Proteomes" id="UP001295444">
    <property type="component" value="Chromosome 01"/>
</dbReference>
<dbReference type="SMART" id="SM00028">
    <property type="entry name" value="TPR"/>
    <property type="match status" value="5"/>
</dbReference>
<comment type="subcellular location">
    <subcellularLocation>
        <location evidence="1">Mitochondrion</location>
    </subcellularLocation>
</comment>
<reference evidence="8" key="1">
    <citation type="submission" date="2022-03" db="EMBL/GenBank/DDBJ databases">
        <authorList>
            <person name="Alioto T."/>
            <person name="Alioto T."/>
            <person name="Gomez Garrido J."/>
        </authorList>
    </citation>
    <scope>NUCLEOTIDE SEQUENCE</scope>
</reference>
<dbReference type="Pfam" id="PF12862">
    <property type="entry name" value="ANAPC5"/>
    <property type="match status" value="2"/>
</dbReference>
<evidence type="ECO:0000313" key="8">
    <source>
        <dbReference type="EMBL" id="CAH2220134.1"/>
    </source>
</evidence>
<dbReference type="InterPro" id="IPR026000">
    <property type="entry name" value="Apc5_dom"/>
</dbReference>
<feature type="domain" description="Anaphase-promoting complex subunit 5" evidence="7">
    <location>
        <begin position="328"/>
        <end position="370"/>
    </location>
</feature>
<dbReference type="Pfam" id="PF13424">
    <property type="entry name" value="TPR_12"/>
    <property type="match status" value="1"/>
</dbReference>
<dbReference type="PANTHER" id="PTHR13143:SF6">
    <property type="entry name" value="TETRATRICOPEPTIDE REPEAT PROTEIN 19, MITOCHONDRIAL"/>
    <property type="match status" value="1"/>
</dbReference>
<dbReference type="GO" id="GO:0034551">
    <property type="term" value="P:mitochondrial respiratory chain complex III assembly"/>
    <property type="evidence" value="ECO:0007669"/>
    <property type="project" value="InterPro"/>
</dbReference>